<evidence type="ECO:0000256" key="3">
    <source>
        <dbReference type="ARBA" id="ARBA00023163"/>
    </source>
</evidence>
<evidence type="ECO:0000256" key="1">
    <source>
        <dbReference type="ARBA" id="ARBA00023015"/>
    </source>
</evidence>
<dbReference type="InterPro" id="IPR036693">
    <property type="entry name" value="TF_LuxR_autoind-bd_dom_sf"/>
</dbReference>
<dbReference type="InterPro" id="IPR013249">
    <property type="entry name" value="RNA_pol_sigma70_r4_t2"/>
</dbReference>
<proteinExistence type="predicted"/>
<dbReference type="AlphaFoldDB" id="A0A1Y5SSQ1"/>
<keyword evidence="1" id="KW-0805">Transcription regulation</keyword>
<dbReference type="GO" id="GO:0006352">
    <property type="term" value="P:DNA-templated transcription initiation"/>
    <property type="evidence" value="ECO:0007669"/>
    <property type="project" value="InterPro"/>
</dbReference>
<dbReference type="Proteomes" id="UP000193900">
    <property type="component" value="Unassembled WGS sequence"/>
</dbReference>
<evidence type="ECO:0000259" key="4">
    <source>
        <dbReference type="PROSITE" id="PS50043"/>
    </source>
</evidence>
<dbReference type="PROSITE" id="PS50043">
    <property type="entry name" value="HTH_LUXR_2"/>
    <property type="match status" value="1"/>
</dbReference>
<evidence type="ECO:0000313" key="5">
    <source>
        <dbReference type="EMBL" id="SLN47443.1"/>
    </source>
</evidence>
<dbReference type="Pfam" id="PF08281">
    <property type="entry name" value="Sigma70_r4_2"/>
    <property type="match status" value="1"/>
</dbReference>
<keyword evidence="3" id="KW-0804">Transcription</keyword>
<dbReference type="EMBL" id="FWFZ01000008">
    <property type="protein sequence ID" value="SLN47443.1"/>
    <property type="molecule type" value="Genomic_DNA"/>
</dbReference>
<keyword evidence="6" id="KW-1185">Reference proteome</keyword>
<dbReference type="InterPro" id="IPR005143">
    <property type="entry name" value="TF_LuxR_autoind-bd_dom"/>
</dbReference>
<gene>
    <name evidence="5" type="ORF">ROA7023_01994</name>
</gene>
<dbReference type="InterPro" id="IPR000792">
    <property type="entry name" value="Tscrpt_reg_LuxR_C"/>
</dbReference>
<dbReference type="SUPFAM" id="SSF46894">
    <property type="entry name" value="C-terminal effector domain of the bipartite response regulators"/>
    <property type="match status" value="1"/>
</dbReference>
<organism evidence="5 6">
    <name type="scientific">Roseisalinus antarcticus</name>
    <dbReference type="NCBI Taxonomy" id="254357"/>
    <lineage>
        <taxon>Bacteria</taxon>
        <taxon>Pseudomonadati</taxon>
        <taxon>Pseudomonadota</taxon>
        <taxon>Alphaproteobacteria</taxon>
        <taxon>Rhodobacterales</taxon>
        <taxon>Roseobacteraceae</taxon>
        <taxon>Roseisalinus</taxon>
    </lineage>
</organism>
<dbReference type="InterPro" id="IPR016032">
    <property type="entry name" value="Sig_transdc_resp-reg_C-effctor"/>
</dbReference>
<reference evidence="5 6" key="1">
    <citation type="submission" date="2017-03" db="EMBL/GenBank/DDBJ databases">
        <authorList>
            <person name="Afonso C.L."/>
            <person name="Miller P.J."/>
            <person name="Scott M.A."/>
            <person name="Spackman E."/>
            <person name="Goraichik I."/>
            <person name="Dimitrov K.M."/>
            <person name="Suarez D.L."/>
            <person name="Swayne D.E."/>
        </authorList>
    </citation>
    <scope>NUCLEOTIDE SEQUENCE [LARGE SCALE GENOMIC DNA]</scope>
    <source>
        <strain evidence="5 6">CECT 7023</strain>
    </source>
</reference>
<evidence type="ECO:0000256" key="2">
    <source>
        <dbReference type="ARBA" id="ARBA00023125"/>
    </source>
</evidence>
<dbReference type="SUPFAM" id="SSF75516">
    <property type="entry name" value="Pheromone-binding domain of LuxR-like quorum-sensing transcription factors"/>
    <property type="match status" value="1"/>
</dbReference>
<accession>A0A1Y5SSQ1</accession>
<dbReference type="Gene3D" id="3.30.450.80">
    <property type="entry name" value="Transcription factor LuxR-like, autoinducer-binding domain"/>
    <property type="match status" value="1"/>
</dbReference>
<dbReference type="GO" id="GO:0003677">
    <property type="term" value="F:DNA binding"/>
    <property type="evidence" value="ECO:0007669"/>
    <property type="project" value="UniProtKB-KW"/>
</dbReference>
<dbReference type="RefSeq" id="WP_234992126.1">
    <property type="nucleotide sequence ID" value="NZ_FWFZ01000008.1"/>
</dbReference>
<dbReference type="Pfam" id="PF03472">
    <property type="entry name" value="Autoind_bind"/>
    <property type="match status" value="1"/>
</dbReference>
<keyword evidence="2" id="KW-0238">DNA-binding</keyword>
<protein>
    <submittedName>
        <fullName evidence="5">Autoinducer binding domain protein</fullName>
    </submittedName>
</protein>
<dbReference type="Gene3D" id="1.10.10.10">
    <property type="entry name" value="Winged helix-like DNA-binding domain superfamily/Winged helix DNA-binding domain"/>
    <property type="match status" value="1"/>
</dbReference>
<dbReference type="SMART" id="SM00421">
    <property type="entry name" value="HTH_LUXR"/>
    <property type="match status" value="1"/>
</dbReference>
<dbReference type="GO" id="GO:0016987">
    <property type="term" value="F:sigma factor activity"/>
    <property type="evidence" value="ECO:0007669"/>
    <property type="project" value="InterPro"/>
</dbReference>
<feature type="domain" description="HTH luxR-type" evidence="4">
    <location>
        <begin position="194"/>
        <end position="259"/>
    </location>
</feature>
<dbReference type="CDD" id="cd06170">
    <property type="entry name" value="LuxR_C_like"/>
    <property type="match status" value="1"/>
</dbReference>
<name>A0A1Y5SSQ1_9RHOB</name>
<evidence type="ECO:0000313" key="6">
    <source>
        <dbReference type="Proteomes" id="UP000193900"/>
    </source>
</evidence>
<sequence length="285" mass="31242">MIERDGAAGMPDRMTLHRICEIAEAATVEDVWQRIVTALRPHGFVRVNYGFTRFHTGRGIGDPDDAFFLSTHNLAGVKWWHESGHYLRSVEYRWVNQNVGACDWGWAARERAAGRLSAAECAAMDALDARGTARARAGYTISFPEGMPRSKGAMGLAAERGVPQAEVDAHWADHGVAVLALCQMAHFKLSQMPLAVKSLTLGPRQREVLEWVADGKTLQDVCLLTGLSRSAVEKHLRRARDDLGVETTAQAVAKMAFLNQLFVTGGSRAGQARPGRDRSPDAPVR</sequence>
<dbReference type="InterPro" id="IPR036388">
    <property type="entry name" value="WH-like_DNA-bd_sf"/>
</dbReference>